<sequence>MPLSFTCKAYLANAVLLKRCFYQSPDTICLKARNLAKDF</sequence>
<gene>
    <name evidence="1" type="ORF">T05_12262</name>
</gene>
<reference evidence="1 2" key="1">
    <citation type="submission" date="2015-01" db="EMBL/GenBank/DDBJ databases">
        <title>Evolution of Trichinella species and genotypes.</title>
        <authorList>
            <person name="Korhonen P.K."/>
            <person name="Edoardo P."/>
            <person name="Giuseppe L.R."/>
            <person name="Gasser R.B."/>
        </authorList>
    </citation>
    <scope>NUCLEOTIDE SEQUENCE [LARGE SCALE GENOMIC DNA]</scope>
    <source>
        <strain evidence="1">ISS417</strain>
    </source>
</reference>
<proteinExistence type="predicted"/>
<dbReference type="Proteomes" id="UP000055048">
    <property type="component" value="Unassembled WGS sequence"/>
</dbReference>
<comment type="caution">
    <text evidence="1">The sequence shown here is derived from an EMBL/GenBank/DDBJ whole genome shotgun (WGS) entry which is preliminary data.</text>
</comment>
<organism evidence="1 2">
    <name type="scientific">Trichinella murrelli</name>
    <dbReference type="NCBI Taxonomy" id="144512"/>
    <lineage>
        <taxon>Eukaryota</taxon>
        <taxon>Metazoa</taxon>
        <taxon>Ecdysozoa</taxon>
        <taxon>Nematoda</taxon>
        <taxon>Enoplea</taxon>
        <taxon>Dorylaimia</taxon>
        <taxon>Trichinellida</taxon>
        <taxon>Trichinellidae</taxon>
        <taxon>Trichinella</taxon>
    </lineage>
</organism>
<keyword evidence="2" id="KW-1185">Reference proteome</keyword>
<protein>
    <submittedName>
        <fullName evidence="1">Uncharacterized protein</fullName>
    </submittedName>
</protein>
<evidence type="ECO:0000313" key="1">
    <source>
        <dbReference type="EMBL" id="KRX30111.1"/>
    </source>
</evidence>
<name>A0A0V0SSX3_9BILA</name>
<dbReference type="EMBL" id="JYDJ01002724">
    <property type="protein sequence ID" value="KRX30111.1"/>
    <property type="molecule type" value="Genomic_DNA"/>
</dbReference>
<accession>A0A0V0SSX3</accession>
<dbReference type="AlphaFoldDB" id="A0A0V0SSX3"/>
<evidence type="ECO:0000313" key="2">
    <source>
        <dbReference type="Proteomes" id="UP000055048"/>
    </source>
</evidence>